<evidence type="ECO:0000313" key="1">
    <source>
        <dbReference type="EMBL" id="WEB44006.1"/>
    </source>
</evidence>
<dbReference type="Proteomes" id="UP001218629">
    <property type="component" value="Chromosome"/>
</dbReference>
<gene>
    <name evidence="1" type="ORF">MOV08_35155</name>
</gene>
<sequence>MAAVPLDLLDRIRALERQVRELAGRAQTRPALNRITHGAVVIGEGGSLDVRAPGGTQVLGVGQFATGRYGVSMAREDGTGVALEVGGNDTTAAQMVRLFARGGYPSPIVMDDGYADGYLGRPWVPIPLAPSATVTASDWTTTHAGTIWTQHAVLAAQWSIYAPAGTTAEARLMLNRGGNLTQLGDTLTATGKEVFTSQRITPSAHGLSRGDTAALLIQARRTAGTGTAVAWCQGMWGSNTATPKEAK</sequence>
<evidence type="ECO:0000313" key="2">
    <source>
        <dbReference type="Proteomes" id="UP001218629"/>
    </source>
</evidence>
<organism evidence="1 2">
    <name type="scientific">Streptomyces yunnanensis</name>
    <dbReference type="NCBI Taxonomy" id="156453"/>
    <lineage>
        <taxon>Bacteria</taxon>
        <taxon>Bacillati</taxon>
        <taxon>Actinomycetota</taxon>
        <taxon>Actinomycetes</taxon>
        <taxon>Kitasatosporales</taxon>
        <taxon>Streptomycetaceae</taxon>
        <taxon>Streptomyces</taxon>
    </lineage>
</organism>
<proteinExistence type="predicted"/>
<dbReference type="EMBL" id="CP095749">
    <property type="protein sequence ID" value="WEB44006.1"/>
    <property type="molecule type" value="Genomic_DNA"/>
</dbReference>
<dbReference type="RefSeq" id="WP_275310286.1">
    <property type="nucleotide sequence ID" value="NZ_CP095749.1"/>
</dbReference>
<reference evidence="1 2" key="1">
    <citation type="submission" date="2022-03" db="EMBL/GenBank/DDBJ databases">
        <title>Streptomyces yunnanensis P86,complete genome.</title>
        <authorList>
            <person name="Chen S."/>
            <person name="Zhang Q."/>
        </authorList>
    </citation>
    <scope>NUCLEOTIDE SEQUENCE [LARGE SCALE GENOMIC DNA]</scope>
    <source>
        <strain evidence="1 2">P86</strain>
    </source>
</reference>
<keyword evidence="2" id="KW-1185">Reference proteome</keyword>
<accession>A0ABY8AK65</accession>
<name>A0ABY8AK65_9ACTN</name>
<protein>
    <submittedName>
        <fullName evidence="1">Uncharacterized protein</fullName>
    </submittedName>
</protein>